<dbReference type="AlphaFoldDB" id="A0A2S7IPN5"/>
<dbReference type="Gene3D" id="2.40.100.10">
    <property type="entry name" value="Cyclophilin-like"/>
    <property type="match status" value="1"/>
</dbReference>
<reference evidence="6" key="1">
    <citation type="submission" date="2018-02" db="EMBL/GenBank/DDBJ databases">
        <title>Genome sequencing of Solimonas sp. HR-BB.</title>
        <authorList>
            <person name="Lee Y."/>
            <person name="Jeon C.O."/>
        </authorList>
    </citation>
    <scope>NUCLEOTIDE SEQUENCE [LARGE SCALE GENOMIC DNA]</scope>
    <source>
        <strain evidence="6">HR-U</strain>
    </source>
</reference>
<dbReference type="InterPro" id="IPR003833">
    <property type="entry name" value="CT_C_D"/>
</dbReference>
<accession>A0A2S7IPN5</accession>
<dbReference type="GO" id="GO:0005524">
    <property type="term" value="F:ATP binding"/>
    <property type="evidence" value="ECO:0007669"/>
    <property type="project" value="UniProtKB-KW"/>
</dbReference>
<name>A0A2S7IPN5_9BACT</name>
<dbReference type="PANTHER" id="PTHR34698">
    <property type="entry name" value="5-OXOPROLINASE SUBUNIT B"/>
    <property type="match status" value="1"/>
</dbReference>
<dbReference type="Proteomes" id="UP000239590">
    <property type="component" value="Unassembled WGS sequence"/>
</dbReference>
<evidence type="ECO:0000259" key="4">
    <source>
        <dbReference type="SMART" id="SM00796"/>
    </source>
</evidence>
<protein>
    <recommendedName>
        <fullName evidence="4">Carboxyltransferase domain-containing protein</fullName>
    </recommendedName>
</protein>
<dbReference type="SUPFAM" id="SSF50891">
    <property type="entry name" value="Cyclophilin-like"/>
    <property type="match status" value="1"/>
</dbReference>
<keyword evidence="2" id="KW-0378">Hydrolase</keyword>
<dbReference type="Gene3D" id="3.30.1360.40">
    <property type="match status" value="1"/>
</dbReference>
<feature type="domain" description="Carboxyltransferase" evidence="4">
    <location>
        <begin position="5"/>
        <end position="215"/>
    </location>
</feature>
<keyword evidence="3" id="KW-0067">ATP-binding</keyword>
<evidence type="ECO:0000313" key="6">
    <source>
        <dbReference type="Proteomes" id="UP000239590"/>
    </source>
</evidence>
<organism evidence="5 6">
    <name type="scientific">Siphonobacter curvatus</name>
    <dbReference type="NCBI Taxonomy" id="2094562"/>
    <lineage>
        <taxon>Bacteria</taxon>
        <taxon>Pseudomonadati</taxon>
        <taxon>Bacteroidota</taxon>
        <taxon>Cytophagia</taxon>
        <taxon>Cytophagales</taxon>
        <taxon>Cytophagaceae</taxon>
        <taxon>Siphonobacter</taxon>
    </lineage>
</organism>
<sequence>MIPPVHCYVLSERALVIAWVQRIDPAIAASIRKLQKQLTNQPFEGMLELVPAYASLTVFYDPLRVRNQYATSNSQRWVEAYLWQHIEKEQDQVVTSASRHIEIPVQYGGVNGPDLPYVAQHCGLSEAEVIDWHSRAVYQVYLLGFVPGFAYLGGLNEKLATPRKHTPRQGVPAGSVGIAGAQTGIYPVPITGGWQIIGRTSLTLFDVRENPPARLQAGDTVTFVPIS</sequence>
<dbReference type="OrthoDB" id="9778567at2"/>
<dbReference type="SUPFAM" id="SSF160467">
    <property type="entry name" value="PH0987 N-terminal domain-like"/>
    <property type="match status" value="1"/>
</dbReference>
<dbReference type="RefSeq" id="WP_104711305.1">
    <property type="nucleotide sequence ID" value="NZ_PTRA01000001.1"/>
</dbReference>
<dbReference type="GO" id="GO:0016787">
    <property type="term" value="F:hydrolase activity"/>
    <property type="evidence" value="ECO:0007669"/>
    <property type="project" value="UniProtKB-KW"/>
</dbReference>
<dbReference type="Pfam" id="PF02682">
    <property type="entry name" value="CT_C_D"/>
    <property type="match status" value="1"/>
</dbReference>
<dbReference type="PANTHER" id="PTHR34698:SF2">
    <property type="entry name" value="5-OXOPROLINASE SUBUNIT B"/>
    <property type="match status" value="1"/>
</dbReference>
<evidence type="ECO:0000256" key="3">
    <source>
        <dbReference type="ARBA" id="ARBA00022840"/>
    </source>
</evidence>
<evidence type="ECO:0000256" key="2">
    <source>
        <dbReference type="ARBA" id="ARBA00022801"/>
    </source>
</evidence>
<dbReference type="EMBL" id="PTRA01000001">
    <property type="protein sequence ID" value="PQA59652.1"/>
    <property type="molecule type" value="Genomic_DNA"/>
</dbReference>
<dbReference type="SMART" id="SM00796">
    <property type="entry name" value="AHS1"/>
    <property type="match status" value="1"/>
</dbReference>
<evidence type="ECO:0000256" key="1">
    <source>
        <dbReference type="ARBA" id="ARBA00022741"/>
    </source>
</evidence>
<dbReference type="InterPro" id="IPR010016">
    <property type="entry name" value="PxpB"/>
</dbReference>
<comment type="caution">
    <text evidence="5">The sequence shown here is derived from an EMBL/GenBank/DDBJ whole genome shotgun (WGS) entry which is preliminary data.</text>
</comment>
<gene>
    <name evidence="5" type="ORF">C5O19_08470</name>
</gene>
<evidence type="ECO:0000313" key="5">
    <source>
        <dbReference type="EMBL" id="PQA59652.1"/>
    </source>
</evidence>
<proteinExistence type="predicted"/>
<dbReference type="NCBIfam" id="TIGR00370">
    <property type="entry name" value="5-oxoprolinase subunit PxpB"/>
    <property type="match status" value="1"/>
</dbReference>
<keyword evidence="1" id="KW-0547">Nucleotide-binding</keyword>
<dbReference type="InterPro" id="IPR029000">
    <property type="entry name" value="Cyclophilin-like_dom_sf"/>
</dbReference>
<keyword evidence="6" id="KW-1185">Reference proteome</keyword>